<proteinExistence type="predicted"/>
<dbReference type="Proteomes" id="UP000015100">
    <property type="component" value="Unassembled WGS sequence"/>
</dbReference>
<name>S8AKK3_DACHA</name>
<dbReference type="HOGENOM" id="CLU_818810_0_0_1"/>
<comment type="caution">
    <text evidence="3">The sequence shown here is derived from an EMBL/GenBank/DDBJ whole genome shotgun (WGS) entry which is preliminary data.</text>
</comment>
<evidence type="ECO:0000259" key="2">
    <source>
        <dbReference type="Pfam" id="PF20263"/>
    </source>
</evidence>
<dbReference type="OrthoDB" id="5521299at2759"/>
<dbReference type="CDD" id="cd20273">
    <property type="entry name" value="Complex1_LYR_unchar"/>
    <property type="match status" value="1"/>
</dbReference>
<gene>
    <name evidence="3" type="ORF">H072_2524</name>
</gene>
<sequence>MSTVSSLVLRKPVVLNKPQQAIRLLRGLYRETSCLFDEVARKQIQIRIRERFRECKDVKDEQRVTKLLKDGRRILSTLTRANNGDKWRLVYVLQHAYGAKGKLKHEMLKPLLKKAEPQEPLIPGRRRTAPPGPSPALVALMKAQVGKSIKVIEPVIPKETVSGKPFPRVRIANMKWRHQSMNLRRITPPLSSSDFERMEMLVMGFRKCVPPKRQYLTRDTRIGPKKQRPHRYTPRMQRRIFEYVLEQFTSMEYKDNPQGGKWVAKYSPVLQTLLRKEGAPEDFEGVNGKGEPEGLIGNPNAVTGKSAAERNRLKGKALEFANWLEAKRRDGKIPKEMGHFW</sequence>
<protein>
    <recommendedName>
        <fullName evidence="2">LYR motif-containing protein Cup1-like N-terminal domain-containing protein</fullName>
    </recommendedName>
</protein>
<reference evidence="4" key="2">
    <citation type="submission" date="2013-04" db="EMBL/GenBank/DDBJ databases">
        <title>Genomic mechanisms accounting for the adaptation to parasitism in nematode-trapping fungi.</title>
        <authorList>
            <person name="Ahren D.G."/>
        </authorList>
    </citation>
    <scope>NUCLEOTIDE SEQUENCE [LARGE SCALE GENOMIC DNA]</scope>
    <source>
        <strain evidence="4">CBS 200.50</strain>
    </source>
</reference>
<dbReference type="AlphaFoldDB" id="S8AKK3"/>
<organism evidence="3 4">
    <name type="scientific">Dactylellina haptotyla (strain CBS 200.50)</name>
    <name type="common">Nematode-trapping fungus</name>
    <name type="synonym">Monacrosporium haptotylum</name>
    <dbReference type="NCBI Taxonomy" id="1284197"/>
    <lineage>
        <taxon>Eukaryota</taxon>
        <taxon>Fungi</taxon>
        <taxon>Dikarya</taxon>
        <taxon>Ascomycota</taxon>
        <taxon>Pezizomycotina</taxon>
        <taxon>Orbiliomycetes</taxon>
        <taxon>Orbiliales</taxon>
        <taxon>Orbiliaceae</taxon>
        <taxon>Dactylellina</taxon>
    </lineage>
</organism>
<evidence type="ECO:0000313" key="3">
    <source>
        <dbReference type="EMBL" id="EPS43480.1"/>
    </source>
</evidence>
<reference evidence="3 4" key="1">
    <citation type="journal article" date="2013" name="PLoS Genet.">
        <title>Genomic mechanisms accounting for the adaptation to parasitism in nematode-trapping fungi.</title>
        <authorList>
            <person name="Meerupati T."/>
            <person name="Andersson K.M."/>
            <person name="Friman E."/>
            <person name="Kumar D."/>
            <person name="Tunlid A."/>
            <person name="Ahren D."/>
        </authorList>
    </citation>
    <scope>NUCLEOTIDE SEQUENCE [LARGE SCALE GENOMIC DNA]</scope>
    <source>
        <strain evidence="3 4">CBS 200.50</strain>
    </source>
</reference>
<accession>S8AKK3</accession>
<dbReference type="OMA" id="YRETSCL"/>
<keyword evidence="4" id="KW-1185">Reference proteome</keyword>
<dbReference type="Pfam" id="PF20263">
    <property type="entry name" value="LYRM2-like"/>
    <property type="match status" value="1"/>
</dbReference>
<feature type="region of interest" description="Disordered" evidence="1">
    <location>
        <begin position="280"/>
        <end position="302"/>
    </location>
</feature>
<dbReference type="InterPro" id="IPR046896">
    <property type="entry name" value="Cup1-like_N"/>
</dbReference>
<evidence type="ECO:0000313" key="4">
    <source>
        <dbReference type="Proteomes" id="UP000015100"/>
    </source>
</evidence>
<dbReference type="EMBL" id="AQGS01000075">
    <property type="protein sequence ID" value="EPS43480.1"/>
    <property type="molecule type" value="Genomic_DNA"/>
</dbReference>
<feature type="domain" description="LYR motif-containing protein Cup1-like N-terminal" evidence="2">
    <location>
        <begin position="24"/>
        <end position="108"/>
    </location>
</feature>
<dbReference type="eggNOG" id="ENOG502S9TZ">
    <property type="taxonomic scope" value="Eukaryota"/>
</dbReference>
<evidence type="ECO:0000256" key="1">
    <source>
        <dbReference type="SAM" id="MobiDB-lite"/>
    </source>
</evidence>